<dbReference type="EMBL" id="CP062803">
    <property type="protein sequence ID" value="QOT78337.1"/>
    <property type="molecule type" value="Genomic_DNA"/>
</dbReference>
<feature type="region of interest" description="Disordered" evidence="3">
    <location>
        <begin position="1"/>
        <end position="21"/>
    </location>
</feature>
<dbReference type="GO" id="GO:0015979">
    <property type="term" value="P:photosynthesis"/>
    <property type="evidence" value="ECO:0007669"/>
    <property type="project" value="UniProtKB-KW"/>
</dbReference>
<evidence type="ECO:0000256" key="3">
    <source>
        <dbReference type="SAM" id="MobiDB-lite"/>
    </source>
</evidence>
<name>A0A643G325_9BURK</name>
<dbReference type="PANTHER" id="PTHR47199:SF2">
    <property type="entry name" value="PHOTOSYSTEM II STABILITY_ASSEMBLY FACTOR HCF136, CHLOROPLASTIC"/>
    <property type="match status" value="1"/>
</dbReference>
<keyword evidence="1" id="KW-0602">Photosynthesis</keyword>
<dbReference type="InterPro" id="IPR015943">
    <property type="entry name" value="WD40/YVTN_repeat-like_dom_sf"/>
</dbReference>
<dbReference type="Proteomes" id="UP000397656">
    <property type="component" value="Chromosome 1"/>
</dbReference>
<evidence type="ECO:0000259" key="4">
    <source>
        <dbReference type="Pfam" id="PF14870"/>
    </source>
</evidence>
<dbReference type="SUPFAM" id="SSF110296">
    <property type="entry name" value="Oligoxyloglucan reducing end-specific cellobiohydrolase"/>
    <property type="match status" value="1"/>
</dbReference>
<dbReference type="RefSeq" id="WP_150983469.1">
    <property type="nucleotide sequence ID" value="NZ_CP062803.1"/>
</dbReference>
<gene>
    <name evidence="5" type="ORF">F7R26_010175</name>
</gene>
<feature type="compositionally biased region" description="Low complexity" evidence="3">
    <location>
        <begin position="1"/>
        <end position="12"/>
    </location>
</feature>
<reference evidence="5 6" key="1">
    <citation type="submission" date="2020-10" db="EMBL/GenBank/DDBJ databases">
        <title>Complete genome sequence of Cupriavidus basilensis CCUG 49340T.</title>
        <authorList>
            <person name="Salva-Serra F."/>
            <person name="Donoso R.A."/>
            <person name="Cho K.H."/>
            <person name="Yoo J.A."/>
            <person name="Lee K."/>
            <person name="Yoon S.-H."/>
            <person name="Perez-Pantoja D."/>
            <person name="Moore E.R.B."/>
        </authorList>
    </citation>
    <scope>NUCLEOTIDE SEQUENCE [LARGE SCALE GENOMIC DNA]</scope>
    <source>
        <strain evidence="6">CCUG 49340</strain>
    </source>
</reference>
<protein>
    <recommendedName>
        <fullName evidence="4">Photosynthesis system II assembly factor Ycf48/Hcf136-like domain-containing protein</fullName>
    </recommendedName>
</protein>
<dbReference type="AlphaFoldDB" id="A0A643G325"/>
<proteinExistence type="predicted"/>
<evidence type="ECO:0000256" key="2">
    <source>
        <dbReference type="ARBA" id="ARBA00023276"/>
    </source>
</evidence>
<organism evidence="5 6">
    <name type="scientific">Cupriavidus basilensis</name>
    <dbReference type="NCBI Taxonomy" id="68895"/>
    <lineage>
        <taxon>Bacteria</taxon>
        <taxon>Pseudomonadati</taxon>
        <taxon>Pseudomonadota</taxon>
        <taxon>Betaproteobacteria</taxon>
        <taxon>Burkholderiales</taxon>
        <taxon>Burkholderiaceae</taxon>
        <taxon>Cupriavidus</taxon>
    </lineage>
</organism>
<sequence length="385" mass="40657">MHQLFSSPSTPEGSPPPGPVAQRRRWRLAAALSVCAALGVYAGESLQYAPMKDVLDLPVQPAELNKRATASGVAREGKRLVAVGPRGFIALSIDGGAHWRQVGSPVQSDLVSVKFSGAGTVWAVGHDAVALRSMDGGASWQRVLDGRALLKLLRQHYAEGAGAPDVGKIRQEVERWAAQSATPDVLPTPFFDVSFTDANEGFLVGAFGLILRTGDGGKTWTPWMEHTDNDSRLHLYAVAGHDAQRYIAGEQGLLLKLDRASERFVKVSTPYGGSFFGLNASPGRLLAYGLRGNAYMSTDEGLAWHKVETGIDASLVAAVPTDPKGLLLVSQAGQALSVSADGRKAVPLQMPYTSEVMGATASESGALVLALVDGLRVVDILPSAP</sequence>
<keyword evidence="2" id="KW-0604">Photosystem II</keyword>
<dbReference type="Pfam" id="PF14870">
    <property type="entry name" value="PSII_BNR"/>
    <property type="match status" value="1"/>
</dbReference>
<feature type="domain" description="Photosynthesis system II assembly factor Ycf48/Hcf136-like" evidence="4">
    <location>
        <begin position="189"/>
        <end position="306"/>
    </location>
</feature>
<dbReference type="PANTHER" id="PTHR47199">
    <property type="entry name" value="PHOTOSYSTEM II STABILITY/ASSEMBLY FACTOR HCF136, CHLOROPLASTIC"/>
    <property type="match status" value="1"/>
</dbReference>
<dbReference type="GO" id="GO:0009523">
    <property type="term" value="C:photosystem II"/>
    <property type="evidence" value="ECO:0007669"/>
    <property type="project" value="UniProtKB-KW"/>
</dbReference>
<dbReference type="GeneID" id="98401270"/>
<evidence type="ECO:0000256" key="1">
    <source>
        <dbReference type="ARBA" id="ARBA00022531"/>
    </source>
</evidence>
<evidence type="ECO:0000313" key="5">
    <source>
        <dbReference type="EMBL" id="QOT78337.1"/>
    </source>
</evidence>
<dbReference type="Gene3D" id="2.130.10.10">
    <property type="entry name" value="YVTN repeat-like/Quinoprotein amine dehydrogenase"/>
    <property type="match status" value="1"/>
</dbReference>
<evidence type="ECO:0000313" key="6">
    <source>
        <dbReference type="Proteomes" id="UP000397656"/>
    </source>
</evidence>
<dbReference type="InterPro" id="IPR028203">
    <property type="entry name" value="PSII_CF48-like_dom"/>
</dbReference>
<accession>A0A643G325</accession>